<dbReference type="AlphaFoldDB" id="A0A345HMX6"/>
<reference evidence="4" key="1">
    <citation type="submission" date="2018-07" db="EMBL/GenBank/DDBJ databases">
        <authorList>
            <person name="Zhao J."/>
        </authorList>
    </citation>
    <scope>NUCLEOTIDE SEQUENCE [LARGE SCALE GENOMIC DNA]</scope>
    <source>
        <strain evidence="4">GSSD-12</strain>
    </source>
</reference>
<dbReference type="PANTHER" id="PTHR40763">
    <property type="entry name" value="MEMBRANE PROTEIN-RELATED"/>
    <property type="match status" value="1"/>
</dbReference>
<dbReference type="OrthoDB" id="3625082at2"/>
<feature type="domain" description="DUF1707" evidence="2">
    <location>
        <begin position="46"/>
        <end position="98"/>
    </location>
</feature>
<evidence type="ECO:0000256" key="1">
    <source>
        <dbReference type="SAM" id="MobiDB-lite"/>
    </source>
</evidence>
<dbReference type="KEGG" id="spad:DVK44_10410"/>
<evidence type="ECO:0000313" key="4">
    <source>
        <dbReference type="Proteomes" id="UP000253868"/>
    </source>
</evidence>
<evidence type="ECO:0000313" key="3">
    <source>
        <dbReference type="EMBL" id="AXG78050.1"/>
    </source>
</evidence>
<feature type="compositionally biased region" description="Low complexity" evidence="1">
    <location>
        <begin position="1"/>
        <end position="14"/>
    </location>
</feature>
<dbReference type="Pfam" id="PF08044">
    <property type="entry name" value="DUF1707"/>
    <property type="match status" value="1"/>
</dbReference>
<feature type="region of interest" description="Disordered" evidence="1">
    <location>
        <begin position="108"/>
        <end position="130"/>
    </location>
</feature>
<accession>A0A345HMX6</accession>
<feature type="region of interest" description="Disordered" evidence="1">
    <location>
        <begin position="1"/>
        <end position="54"/>
    </location>
</feature>
<name>A0A345HMX6_9ACTN</name>
<proteinExistence type="predicted"/>
<organism evidence="3 4">
    <name type="scientific">Streptomyces paludis</name>
    <dbReference type="NCBI Taxonomy" id="2282738"/>
    <lineage>
        <taxon>Bacteria</taxon>
        <taxon>Bacillati</taxon>
        <taxon>Actinomycetota</taxon>
        <taxon>Actinomycetes</taxon>
        <taxon>Kitasatosporales</taxon>
        <taxon>Streptomycetaceae</taxon>
        <taxon>Streptomyces</taxon>
    </lineage>
</organism>
<evidence type="ECO:0000259" key="2">
    <source>
        <dbReference type="Pfam" id="PF08044"/>
    </source>
</evidence>
<dbReference type="EMBL" id="CP031194">
    <property type="protein sequence ID" value="AXG78050.1"/>
    <property type="molecule type" value="Genomic_DNA"/>
</dbReference>
<gene>
    <name evidence="3" type="ORF">DVK44_10410</name>
</gene>
<protein>
    <submittedName>
        <fullName evidence="3">DUF1707 and DUF2154 domain-containing protein</fullName>
    </submittedName>
</protein>
<sequence length="277" mass="29983">MTSEQPESRPGSSPEPRPEPKHAVSPPAVPDTRSAAPDPGLAAPDTRASDAEREQIAERLREAVAEGRLDMLEFEERLDLTYKARTHGELVPLVRDLPAPGTTTDVVGQAGQPARGLAPETATGGWADRIGREPATSKGAFAFWGGFTRKGRWTVGRKFTAAVFQAGGDIDLREARFEDRDVVIRCFAIMGGMQVTVPPDMNVEVRGIGLMGGFGEARSSGDVEISPGSPRVIVTGFALMGGVGVERKATEAERRRLKEQRKREKLEKKAERKELDG</sequence>
<dbReference type="Proteomes" id="UP000253868">
    <property type="component" value="Chromosome"/>
</dbReference>
<dbReference type="PANTHER" id="PTHR40763:SF4">
    <property type="entry name" value="DUF1707 DOMAIN-CONTAINING PROTEIN"/>
    <property type="match status" value="1"/>
</dbReference>
<dbReference type="InterPro" id="IPR012551">
    <property type="entry name" value="DUF1707_SHOCT-like"/>
</dbReference>
<keyword evidence="4" id="KW-1185">Reference proteome</keyword>
<feature type="region of interest" description="Disordered" evidence="1">
    <location>
        <begin position="250"/>
        <end position="277"/>
    </location>
</feature>